<feature type="compositionally biased region" description="Low complexity" evidence="1">
    <location>
        <begin position="71"/>
        <end position="81"/>
    </location>
</feature>
<accession>A0A2H3CPM6</accession>
<evidence type="ECO:0000256" key="1">
    <source>
        <dbReference type="SAM" id="MobiDB-lite"/>
    </source>
</evidence>
<dbReference type="AlphaFoldDB" id="A0A2H3CPM6"/>
<gene>
    <name evidence="2" type="ORF">ARMGADRAFT_78726</name>
</gene>
<sequence>MLGLSSPANSLIPSLTAVCSPWTCQKRVLNGHSFARRKADEEDVYDFQDVTSGEKSRSRKEGRGRGRGKGEVSSSSPSQSSLDDIPRPSELGLSIEEQAKLMHAYRIQVSSLPPYRPPQPLSQIPPLPAEVLTFILSLIPRTPVPALTLLSHDFLSAAQTVLYSNLDMRDVWNPDAVWIFLTTSLTHVLYVPAWPFAQTSAYLIPCVLSRMDNLRFITLPSFDLHIVCHHSAFELRHIEFRNTSLRAGRN</sequence>
<reference evidence="3" key="1">
    <citation type="journal article" date="2017" name="Nat. Ecol. Evol.">
        <title>Genome expansion and lineage-specific genetic innovations in the forest pathogenic fungi Armillaria.</title>
        <authorList>
            <person name="Sipos G."/>
            <person name="Prasanna A.N."/>
            <person name="Walter M.C."/>
            <person name="O'Connor E."/>
            <person name="Balint B."/>
            <person name="Krizsan K."/>
            <person name="Kiss B."/>
            <person name="Hess J."/>
            <person name="Varga T."/>
            <person name="Slot J."/>
            <person name="Riley R."/>
            <person name="Boka B."/>
            <person name="Rigling D."/>
            <person name="Barry K."/>
            <person name="Lee J."/>
            <person name="Mihaltcheva S."/>
            <person name="LaButti K."/>
            <person name="Lipzen A."/>
            <person name="Waldron R."/>
            <person name="Moloney N.M."/>
            <person name="Sperisen C."/>
            <person name="Kredics L."/>
            <person name="Vagvoelgyi C."/>
            <person name="Patrignani A."/>
            <person name="Fitzpatrick D."/>
            <person name="Nagy I."/>
            <person name="Doyle S."/>
            <person name="Anderson J.B."/>
            <person name="Grigoriev I.V."/>
            <person name="Gueldener U."/>
            <person name="Muensterkoetter M."/>
            <person name="Nagy L.G."/>
        </authorList>
    </citation>
    <scope>NUCLEOTIDE SEQUENCE [LARGE SCALE GENOMIC DNA]</scope>
    <source>
        <strain evidence="3">Ar21-2</strain>
    </source>
</reference>
<name>A0A2H3CPM6_ARMGA</name>
<feature type="compositionally biased region" description="Basic and acidic residues" evidence="1">
    <location>
        <begin position="52"/>
        <end position="70"/>
    </location>
</feature>
<dbReference type="Proteomes" id="UP000217790">
    <property type="component" value="Unassembled WGS sequence"/>
</dbReference>
<dbReference type="STRING" id="47427.A0A2H3CPM6"/>
<evidence type="ECO:0008006" key="4">
    <source>
        <dbReference type="Google" id="ProtNLM"/>
    </source>
</evidence>
<dbReference type="EMBL" id="KZ293746">
    <property type="protein sequence ID" value="PBK80358.1"/>
    <property type="molecule type" value="Genomic_DNA"/>
</dbReference>
<evidence type="ECO:0000313" key="3">
    <source>
        <dbReference type="Proteomes" id="UP000217790"/>
    </source>
</evidence>
<evidence type="ECO:0000313" key="2">
    <source>
        <dbReference type="EMBL" id="PBK80358.1"/>
    </source>
</evidence>
<keyword evidence="3" id="KW-1185">Reference proteome</keyword>
<dbReference type="OrthoDB" id="3259156at2759"/>
<dbReference type="InParanoid" id="A0A2H3CPM6"/>
<feature type="region of interest" description="Disordered" evidence="1">
    <location>
        <begin position="48"/>
        <end position="88"/>
    </location>
</feature>
<organism evidence="2 3">
    <name type="scientific">Armillaria gallica</name>
    <name type="common">Bulbous honey fungus</name>
    <name type="synonym">Armillaria bulbosa</name>
    <dbReference type="NCBI Taxonomy" id="47427"/>
    <lineage>
        <taxon>Eukaryota</taxon>
        <taxon>Fungi</taxon>
        <taxon>Dikarya</taxon>
        <taxon>Basidiomycota</taxon>
        <taxon>Agaricomycotina</taxon>
        <taxon>Agaricomycetes</taxon>
        <taxon>Agaricomycetidae</taxon>
        <taxon>Agaricales</taxon>
        <taxon>Marasmiineae</taxon>
        <taxon>Physalacriaceae</taxon>
        <taxon>Armillaria</taxon>
    </lineage>
</organism>
<proteinExistence type="predicted"/>
<protein>
    <recommendedName>
        <fullName evidence="4">F-box domain-containing protein</fullName>
    </recommendedName>
</protein>